<evidence type="ECO:0000313" key="3">
    <source>
        <dbReference type="EMBL" id="AFD95942.1"/>
    </source>
</evidence>
<dbReference type="EMBL" id="JQ354995">
    <property type="protein sequence ID" value="AFD95942.1"/>
    <property type="molecule type" value="Genomic_DNA"/>
</dbReference>
<sequence length="257" mass="30213">MYYQSIQFNPFHLVSPSLFSKGLLFYNDLFVGLQNILSSFIDSNLWYYYLFLIFIFSILLTILLFILVIQTQKGYSVKMNNLPKNENSKKRKRKSENGDSGSPKESKPKLFFPKEDEDTNSYRHYMVKYDSYVRDEISFDPIGTRKQVEDTFPSLYSEYKKHKVNNPDLEWGKLTDIYYCTWNKRPFGSYKYSGDDQGFAAVFEYMERRKALVESGRVKGNLPMASSMCKKAWGNIDFTTYEKYIKIIDNVANKIGK</sequence>
<keyword evidence="2" id="KW-0812">Transmembrane</keyword>
<dbReference type="Proteomes" id="UP000006702">
    <property type="component" value="Mitochondrion"/>
</dbReference>
<evidence type="ECO:0000313" key="4">
    <source>
        <dbReference type="Proteomes" id="UP000006702"/>
    </source>
</evidence>
<keyword evidence="2" id="KW-1133">Transmembrane helix</keyword>
<keyword evidence="2" id="KW-0472">Membrane</keyword>
<keyword evidence="4" id="KW-1185">Reference proteome</keyword>
<reference evidence="3 4" key="1">
    <citation type="journal article" date="2012" name="BMC Genomics">
        <title>Sequencing of mitochondrial genomes of nine Aspergillus and Penicillium species identifies mobile introns and accessory genes as main sources of genome size variability.</title>
        <authorList>
            <person name="Joardar V."/>
            <person name="Abrams N.F."/>
            <person name="Hostetler J."/>
            <person name="Paukstelis P.J."/>
            <person name="Pakala S."/>
            <person name="Pakala S.B."/>
            <person name="Zafar N."/>
            <person name="Abolude O.O."/>
            <person name="Payne G."/>
            <person name="Andrianopoulos A."/>
            <person name="Denning D.W."/>
            <person name="Nierman W.C."/>
        </authorList>
    </citation>
    <scope>NUCLEOTIDE SEQUENCE [LARGE SCALE GENOMIC DNA]</scope>
    <source>
        <strain evidence="4">ATCC 1020 / DSM 3700 / CBS 544.65 / FGSC A1164 / JCM 1740 / NRRL 181 / WB 181</strain>
    </source>
</reference>
<dbReference type="AlphaFoldDB" id="H9CNP8"/>
<organism evidence="4">
    <name type="scientific">Neosartorya fischeri (strain ATCC 1020 / DSM 3700 / CBS 544.65 / FGSC A1164 / JCM 1740 / NRRL 181 / WB 181)</name>
    <name type="common">Aspergillus fischerianus</name>
    <dbReference type="NCBI Taxonomy" id="331117"/>
    <lineage>
        <taxon>Eukaryota</taxon>
        <taxon>Fungi</taxon>
        <taxon>Dikarya</taxon>
        <taxon>Ascomycota</taxon>
        <taxon>Pezizomycotina</taxon>
        <taxon>Eurotiomycetes</taxon>
        <taxon>Eurotiomycetidae</taxon>
        <taxon>Eurotiales</taxon>
        <taxon>Aspergillaceae</taxon>
        <taxon>Aspergillus</taxon>
        <taxon>Aspergillus subgen. Fumigati</taxon>
    </lineage>
</organism>
<accession>H9CNP8</accession>
<name>H9CNP8_NEOFI</name>
<feature type="region of interest" description="Disordered" evidence="1">
    <location>
        <begin position="80"/>
        <end position="115"/>
    </location>
</feature>
<evidence type="ECO:0000256" key="2">
    <source>
        <dbReference type="SAM" id="Phobius"/>
    </source>
</evidence>
<feature type="transmembrane region" description="Helical" evidence="2">
    <location>
        <begin position="46"/>
        <end position="69"/>
    </location>
</feature>
<feature type="compositionally biased region" description="Basic and acidic residues" evidence="1">
    <location>
        <begin position="102"/>
        <end position="114"/>
    </location>
</feature>
<gene>
    <name evidence="3" type="ORF">NFIA_m0390</name>
</gene>
<evidence type="ECO:0000256" key="1">
    <source>
        <dbReference type="SAM" id="MobiDB-lite"/>
    </source>
</evidence>
<geneLocation type="mitochondrion" evidence="3"/>
<proteinExistence type="predicted"/>
<keyword evidence="3" id="KW-0496">Mitochondrion</keyword>
<protein>
    <submittedName>
        <fullName evidence="3">Uncharacterized protein</fullName>
    </submittedName>
</protein>